<keyword evidence="3" id="KW-1185">Reference proteome</keyword>
<dbReference type="AlphaFoldDB" id="A0A077LZ75"/>
<evidence type="ECO:0000313" key="3">
    <source>
        <dbReference type="Proteomes" id="UP000035721"/>
    </source>
</evidence>
<reference evidence="2 3" key="1">
    <citation type="journal article" date="2013" name="ISME J.">
        <title>A metabolic model for members of the genus Tetrasphaera involved in enhanced biological phosphorus removal.</title>
        <authorList>
            <person name="Kristiansen R."/>
            <person name="Nguyen H.T.T."/>
            <person name="Saunders A.M."/>
            <person name="Nielsen J.L."/>
            <person name="Wimmer R."/>
            <person name="Le V.Q."/>
            <person name="McIlroy S.J."/>
            <person name="Petrovski S."/>
            <person name="Seviour R.J."/>
            <person name="Calteau A."/>
            <person name="Nielsen K.L."/>
            <person name="Nielsen P.H."/>
        </authorList>
    </citation>
    <scope>NUCLEOTIDE SEQUENCE [LARGE SCALE GENOMIC DNA]</scope>
    <source>
        <strain evidence="2 3">T1-X7</strain>
    </source>
</reference>
<gene>
    <name evidence="2" type="ORF">BN12_380028</name>
</gene>
<sequence length="64" mass="7774">MRRMPPTRRPSVRSSPRRRHRPTERLSLPAHDTAYETDWNRRIPETLRTAHHNRKHRLDEAVDV</sequence>
<dbReference type="Proteomes" id="UP000035721">
    <property type="component" value="Unassembled WGS sequence"/>
</dbReference>
<organism evidence="2 3">
    <name type="scientific">Nostocoides japonicum T1-X7</name>
    <dbReference type="NCBI Taxonomy" id="1194083"/>
    <lineage>
        <taxon>Bacteria</taxon>
        <taxon>Bacillati</taxon>
        <taxon>Actinomycetota</taxon>
        <taxon>Actinomycetes</taxon>
        <taxon>Micrococcales</taxon>
        <taxon>Intrasporangiaceae</taxon>
        <taxon>Nostocoides</taxon>
    </lineage>
</organism>
<feature type="region of interest" description="Disordered" evidence="1">
    <location>
        <begin position="1"/>
        <end position="31"/>
    </location>
</feature>
<comment type="caution">
    <text evidence="2">The sequence shown here is derived from an EMBL/GenBank/DDBJ whole genome shotgun (WGS) entry which is preliminary data.</text>
</comment>
<evidence type="ECO:0000256" key="1">
    <source>
        <dbReference type="SAM" id="MobiDB-lite"/>
    </source>
</evidence>
<protein>
    <submittedName>
        <fullName evidence="2">Uncharacterized protein</fullName>
    </submittedName>
</protein>
<dbReference type="EMBL" id="CAJB01000312">
    <property type="protein sequence ID" value="CCH78946.1"/>
    <property type="molecule type" value="Genomic_DNA"/>
</dbReference>
<name>A0A077LZ75_9MICO</name>
<accession>A0A077LZ75</accession>
<proteinExistence type="predicted"/>
<evidence type="ECO:0000313" key="2">
    <source>
        <dbReference type="EMBL" id="CCH78946.1"/>
    </source>
</evidence>